<evidence type="ECO:0000313" key="3">
    <source>
        <dbReference type="Proteomes" id="UP001597045"/>
    </source>
</evidence>
<dbReference type="Proteomes" id="UP001597045">
    <property type="component" value="Unassembled WGS sequence"/>
</dbReference>
<dbReference type="SUPFAM" id="SSF50370">
    <property type="entry name" value="Ricin B-like lectins"/>
    <property type="match status" value="1"/>
</dbReference>
<feature type="non-terminal residue" evidence="2">
    <location>
        <position position="90"/>
    </location>
</feature>
<dbReference type="Pfam" id="PF14200">
    <property type="entry name" value="RicinB_lectin_2"/>
    <property type="match status" value="1"/>
</dbReference>
<dbReference type="InterPro" id="IPR035992">
    <property type="entry name" value="Ricin_B-like_lectins"/>
</dbReference>
<accession>A0ABW3MLN4</accession>
<reference evidence="3" key="1">
    <citation type="journal article" date="2019" name="Int. J. Syst. Evol. Microbiol.">
        <title>The Global Catalogue of Microorganisms (GCM) 10K type strain sequencing project: providing services to taxonomists for standard genome sequencing and annotation.</title>
        <authorList>
            <consortium name="The Broad Institute Genomics Platform"/>
            <consortium name="The Broad Institute Genome Sequencing Center for Infectious Disease"/>
            <person name="Wu L."/>
            <person name="Ma J."/>
        </authorList>
    </citation>
    <scope>NUCLEOTIDE SEQUENCE [LARGE SCALE GENOMIC DNA]</scope>
    <source>
        <strain evidence="3">JCM 31486</strain>
    </source>
</reference>
<name>A0ABW3MLN4_9PSEU</name>
<feature type="domain" description="Ricin B lectin" evidence="1">
    <location>
        <begin position="20"/>
        <end position="87"/>
    </location>
</feature>
<comment type="caution">
    <text evidence="2">The sequence shown here is derived from an EMBL/GenBank/DDBJ whole genome shotgun (WGS) entry which is preliminary data.</text>
</comment>
<sequence>MNGWYSANQRTDVAVSLSQPQQSGYVRLVNRRSGKVLDVTGNGTADGVKVVQWTWSGGANQQWQLLSNPDGSVRLVNRNSGRLLDSPAGA</sequence>
<evidence type="ECO:0000313" key="2">
    <source>
        <dbReference type="EMBL" id="MFD1051495.1"/>
    </source>
</evidence>
<protein>
    <submittedName>
        <fullName evidence="2">RICIN domain-containing protein</fullName>
    </submittedName>
</protein>
<proteinExistence type="predicted"/>
<gene>
    <name evidence="2" type="ORF">ACFQ1S_41090</name>
</gene>
<dbReference type="Gene3D" id="2.80.10.50">
    <property type="match status" value="1"/>
</dbReference>
<dbReference type="PROSITE" id="PS50231">
    <property type="entry name" value="RICIN_B_LECTIN"/>
    <property type="match status" value="1"/>
</dbReference>
<keyword evidence="3" id="KW-1185">Reference proteome</keyword>
<evidence type="ECO:0000259" key="1">
    <source>
        <dbReference type="Pfam" id="PF14200"/>
    </source>
</evidence>
<dbReference type="InterPro" id="IPR000772">
    <property type="entry name" value="Ricin_B_lectin"/>
</dbReference>
<organism evidence="2 3">
    <name type="scientific">Kibdelosporangium lantanae</name>
    <dbReference type="NCBI Taxonomy" id="1497396"/>
    <lineage>
        <taxon>Bacteria</taxon>
        <taxon>Bacillati</taxon>
        <taxon>Actinomycetota</taxon>
        <taxon>Actinomycetes</taxon>
        <taxon>Pseudonocardiales</taxon>
        <taxon>Pseudonocardiaceae</taxon>
        <taxon>Kibdelosporangium</taxon>
    </lineage>
</organism>
<dbReference type="EMBL" id="JBHTIS010003643">
    <property type="protein sequence ID" value="MFD1051495.1"/>
    <property type="molecule type" value="Genomic_DNA"/>
</dbReference>